<reference evidence="2" key="1">
    <citation type="submission" date="2020-07" db="EMBL/GenBank/DDBJ databases">
        <title>Multicomponent nature underlies the extraordinary mechanical properties of spider dragline silk.</title>
        <authorList>
            <person name="Kono N."/>
            <person name="Nakamura H."/>
            <person name="Mori M."/>
            <person name="Yoshida Y."/>
            <person name="Ohtoshi R."/>
            <person name="Malay A.D."/>
            <person name="Moran D.A.P."/>
            <person name="Tomita M."/>
            <person name="Numata K."/>
            <person name="Arakawa K."/>
        </authorList>
    </citation>
    <scope>NUCLEOTIDE SEQUENCE</scope>
</reference>
<dbReference type="EMBL" id="BMAO01034127">
    <property type="protein sequence ID" value="GFQ94125.1"/>
    <property type="molecule type" value="Genomic_DNA"/>
</dbReference>
<protein>
    <submittedName>
        <fullName evidence="2">Uncharacterized protein</fullName>
    </submittedName>
</protein>
<feature type="non-terminal residue" evidence="2">
    <location>
        <position position="1"/>
    </location>
</feature>
<sequence>MDEESEYETCQFSLGPVGGIKNPVPSRKPDELDTGREGFARFIREAKDVTEIQKRTCNYFLDSIRSKTPEDEATAVSFIDNLSEEELADSIKRMNEQWEKMFSEEDKMRLAPIERKRRTLHHTAGHGSYSPKIAKMTQPLIDAEIAAAVASGIDASPEKVLVARSKTFFKVLKEEFQTLKAKLTRISHPPPEVHVDDLKEFTLQNLEKIEKLKYSLLIINTYITLLEKKLNETVLPNEEPQPNEIRYMDYLDEGKKDKKNHHVLLVPMTIKPIVEKISVLSRRSLAKWEKL</sequence>
<organism evidence="2 3">
    <name type="scientific">Trichonephila clavata</name>
    <name type="common">Joro spider</name>
    <name type="synonym">Nephila clavata</name>
    <dbReference type="NCBI Taxonomy" id="2740835"/>
    <lineage>
        <taxon>Eukaryota</taxon>
        <taxon>Metazoa</taxon>
        <taxon>Ecdysozoa</taxon>
        <taxon>Arthropoda</taxon>
        <taxon>Chelicerata</taxon>
        <taxon>Arachnida</taxon>
        <taxon>Araneae</taxon>
        <taxon>Araneomorphae</taxon>
        <taxon>Entelegynae</taxon>
        <taxon>Araneoidea</taxon>
        <taxon>Nephilidae</taxon>
        <taxon>Trichonephila</taxon>
    </lineage>
</organism>
<keyword evidence="3" id="KW-1185">Reference proteome</keyword>
<evidence type="ECO:0000256" key="1">
    <source>
        <dbReference type="SAM" id="MobiDB-lite"/>
    </source>
</evidence>
<dbReference type="AlphaFoldDB" id="A0A8X6J6Q9"/>
<proteinExistence type="predicted"/>
<accession>A0A8X6J6Q9</accession>
<gene>
    <name evidence="2" type="primary">AVEN_161960_1</name>
    <name evidence="2" type="ORF">TNCT_287171</name>
</gene>
<comment type="caution">
    <text evidence="2">The sequence shown here is derived from an EMBL/GenBank/DDBJ whole genome shotgun (WGS) entry which is preliminary data.</text>
</comment>
<dbReference type="OrthoDB" id="6434070at2759"/>
<dbReference type="Proteomes" id="UP000887116">
    <property type="component" value="Unassembled WGS sequence"/>
</dbReference>
<name>A0A8X6J6Q9_TRICU</name>
<evidence type="ECO:0000313" key="3">
    <source>
        <dbReference type="Proteomes" id="UP000887116"/>
    </source>
</evidence>
<feature type="region of interest" description="Disordered" evidence="1">
    <location>
        <begin position="1"/>
        <end position="32"/>
    </location>
</feature>
<evidence type="ECO:0000313" key="2">
    <source>
        <dbReference type="EMBL" id="GFQ94125.1"/>
    </source>
</evidence>